<keyword evidence="1 10" id="KW-0963">Cytoplasm</keyword>
<feature type="binding site" evidence="10">
    <location>
        <begin position="6"/>
        <end position="13"/>
    </location>
    <ligand>
        <name>ATP</name>
        <dbReference type="ChEBI" id="CHEBI:30616"/>
    </ligand>
</feature>
<evidence type="ECO:0000256" key="10">
    <source>
        <dbReference type="HAMAP-Rule" id="MF_00144"/>
    </source>
</evidence>
<dbReference type="PANTHER" id="PTHR11933">
    <property type="entry name" value="TRNA 5-METHYLAMINOMETHYL-2-THIOURIDYLATE -METHYLTRANSFERASE"/>
    <property type="match status" value="1"/>
</dbReference>
<feature type="binding site" evidence="10">
    <location>
        <position position="125"/>
    </location>
    <ligand>
        <name>ATP</name>
        <dbReference type="ChEBI" id="CHEBI:30616"/>
    </ligand>
</feature>
<dbReference type="Pfam" id="PF03054">
    <property type="entry name" value="tRNA_Me_trans"/>
    <property type="match status" value="1"/>
</dbReference>
<dbReference type="Gene3D" id="2.40.30.10">
    <property type="entry name" value="Translation factors"/>
    <property type="match status" value="1"/>
</dbReference>
<dbReference type="GO" id="GO:0005737">
    <property type="term" value="C:cytoplasm"/>
    <property type="evidence" value="ECO:0007669"/>
    <property type="project" value="UniProtKB-SubCell"/>
</dbReference>
<dbReference type="HOGENOM" id="CLU_035188_0_2_11"/>
<comment type="function">
    <text evidence="10">Catalyzes the 2-thiolation of uridine at the wobble position (U34) of tRNA, leading to the formation of s(2)U34.</text>
</comment>
<feature type="domain" description="tRNA-specific 2-thiouridylase MnmA-like central" evidence="12">
    <location>
        <begin position="202"/>
        <end position="268"/>
    </location>
</feature>
<evidence type="ECO:0000256" key="3">
    <source>
        <dbReference type="ARBA" id="ARBA00022679"/>
    </source>
</evidence>
<dbReference type="InterPro" id="IPR046885">
    <property type="entry name" value="MnmA-like_C"/>
</dbReference>
<dbReference type="Gene3D" id="2.30.30.280">
    <property type="entry name" value="Adenine nucleotide alpha hydrolases-like domains"/>
    <property type="match status" value="1"/>
</dbReference>
<reference evidence="13 14" key="1">
    <citation type="journal article" date="2012" name="BMC Genomics">
        <title>Complete genome sequence, lifestyle, and multi-drug resistance of the human pathogen Corynebacterium resistens DSM 45100 isolated from blood samples of a leukemia patient.</title>
        <authorList>
            <person name="Schroder J."/>
            <person name="Maus I."/>
            <person name="Meyer K."/>
            <person name="Wordemann S."/>
            <person name="Blom J."/>
            <person name="Jaenicke S."/>
            <person name="Schneider J."/>
            <person name="Trost E."/>
            <person name="Tauch A."/>
        </authorList>
    </citation>
    <scope>NUCLEOTIDE SEQUENCE [LARGE SCALE GENOMIC DNA]</scope>
    <source>
        <strain evidence="14">DSM 45100 / JCM 12819 / CCUG 50093 / GTC 2026 / SICGH 158</strain>
    </source>
</reference>
<dbReference type="SUPFAM" id="SSF52402">
    <property type="entry name" value="Adenine nucleotide alpha hydrolases-like"/>
    <property type="match status" value="1"/>
</dbReference>
<dbReference type="GO" id="GO:0103016">
    <property type="term" value="F:tRNA-uridine 2-sulfurtransferase activity"/>
    <property type="evidence" value="ECO:0007669"/>
    <property type="project" value="UniProtKB-EC"/>
</dbReference>
<keyword evidence="14" id="KW-1185">Reference proteome</keyword>
<evidence type="ECO:0000256" key="1">
    <source>
        <dbReference type="ARBA" id="ARBA00022490"/>
    </source>
</evidence>
<dbReference type="GO" id="GO:0005524">
    <property type="term" value="F:ATP binding"/>
    <property type="evidence" value="ECO:0007669"/>
    <property type="project" value="UniProtKB-KW"/>
</dbReference>
<evidence type="ECO:0000256" key="5">
    <source>
        <dbReference type="ARBA" id="ARBA00022741"/>
    </source>
</evidence>
<comment type="similarity">
    <text evidence="10">Belongs to the MnmA/TRMU family.</text>
</comment>
<dbReference type="CDD" id="cd01998">
    <property type="entry name" value="MnmA_TRMU-like"/>
    <property type="match status" value="1"/>
</dbReference>
<dbReference type="HAMAP" id="MF_00144">
    <property type="entry name" value="tRNA_thiouridyl_MnmA"/>
    <property type="match status" value="1"/>
</dbReference>
<organism evidence="13 14">
    <name type="scientific">Corynebacterium resistens (strain DSM 45100 / JCM 12819 / GTC 2026 / SICGH 158)</name>
    <dbReference type="NCBI Taxonomy" id="662755"/>
    <lineage>
        <taxon>Bacteria</taxon>
        <taxon>Bacillati</taxon>
        <taxon>Actinomycetota</taxon>
        <taxon>Actinomycetes</taxon>
        <taxon>Mycobacteriales</taxon>
        <taxon>Corynebacteriaceae</taxon>
        <taxon>Corynebacterium</taxon>
    </lineage>
</organism>
<evidence type="ECO:0000256" key="9">
    <source>
        <dbReference type="ARBA" id="ARBA00051542"/>
    </source>
</evidence>
<feature type="domain" description="tRNA-specific 2-thiouridylase MnmA-like C-terminal" evidence="11">
    <location>
        <begin position="335"/>
        <end position="371"/>
    </location>
</feature>
<keyword evidence="8" id="KW-1015">Disulfide bond</keyword>
<feature type="site" description="Interaction with tRNA" evidence="10">
    <location>
        <position position="351"/>
    </location>
</feature>
<evidence type="ECO:0000256" key="6">
    <source>
        <dbReference type="ARBA" id="ARBA00022840"/>
    </source>
</evidence>
<keyword evidence="6 10" id="KW-0067">ATP-binding</keyword>
<evidence type="ECO:0000313" key="13">
    <source>
        <dbReference type="EMBL" id="AEI09753.1"/>
    </source>
</evidence>
<dbReference type="GO" id="GO:0008168">
    <property type="term" value="F:methyltransferase activity"/>
    <property type="evidence" value="ECO:0007669"/>
    <property type="project" value="UniProtKB-KW"/>
</dbReference>
<sequence length="380" mass="40883">MRVVAAMSGGVDSAVAASRALEAGHDVVGVHLALSQSPEAVRAGSRGCCSLEDSADARRVADKLGIPFYVWDFSDRFKADVIDNFVDSYSIGETPNPCLRCNEKIKFEALLDRSIALGFDAVATGHYARLHDGVLRRGIDANKDQSYVLGVLTDEQLAHCMFPVGDTIKPDIREEAAENGFGVASKPDSHDICFIPDGRTQAFLGNKIGLRPGMVQSTGGEKLADHDGVYGFTIGQRKGLGLPREGLDGKPRYVTDIDAATGTVTVGHRRDLRIGGIVADRLKRLDPEVHGREFDCEVQVRAHGGVVPAVARLVDDPEPVTPAGRNKHEDEAPFRLELELAEPLEGVARGQAAVVYRPDEAGDILLGSGTIRATTPWDRN</sequence>
<evidence type="ECO:0000256" key="7">
    <source>
        <dbReference type="ARBA" id="ARBA00022884"/>
    </source>
</evidence>
<comment type="subcellular location">
    <subcellularLocation>
        <location evidence="10">Cytoplasm</location>
    </subcellularLocation>
</comment>
<dbReference type="STRING" id="662755.CRES_1398"/>
<keyword evidence="4 10" id="KW-0819">tRNA processing</keyword>
<dbReference type="EC" id="2.8.1.13" evidence="10"/>
<keyword evidence="5 10" id="KW-0547">Nucleotide-binding</keyword>
<evidence type="ECO:0000256" key="4">
    <source>
        <dbReference type="ARBA" id="ARBA00022694"/>
    </source>
</evidence>
<dbReference type="GO" id="GO:0032259">
    <property type="term" value="P:methylation"/>
    <property type="evidence" value="ECO:0007669"/>
    <property type="project" value="UniProtKB-KW"/>
</dbReference>
<dbReference type="Proteomes" id="UP000000492">
    <property type="component" value="Chromosome"/>
</dbReference>
<protein>
    <recommendedName>
        <fullName evidence="10">tRNA-specific 2-thiouridylase MnmA</fullName>
        <ecNumber evidence="10">2.8.1.13</ecNumber>
    </recommendedName>
</protein>
<dbReference type="GO" id="GO:0000049">
    <property type="term" value="F:tRNA binding"/>
    <property type="evidence" value="ECO:0007669"/>
    <property type="project" value="UniProtKB-KW"/>
</dbReference>
<dbReference type="InterPro" id="IPR014729">
    <property type="entry name" value="Rossmann-like_a/b/a_fold"/>
</dbReference>
<dbReference type="InterPro" id="IPR004506">
    <property type="entry name" value="MnmA-like"/>
</dbReference>
<feature type="binding site" evidence="10">
    <location>
        <position position="32"/>
    </location>
    <ligand>
        <name>ATP</name>
        <dbReference type="ChEBI" id="CHEBI:30616"/>
    </ligand>
</feature>
<feature type="region of interest" description="Interaction with tRNA" evidence="10">
    <location>
        <begin position="143"/>
        <end position="145"/>
    </location>
</feature>
<dbReference type="eggNOG" id="COG0482">
    <property type="taxonomic scope" value="Bacteria"/>
</dbReference>
<gene>
    <name evidence="13" type="primary">trmU</name>
    <name evidence="10" type="synonym">mnmA</name>
    <name evidence="13" type="ordered locus">CRES_1398</name>
</gene>
<dbReference type="AlphaFoldDB" id="F8DZ67"/>
<dbReference type="FunFam" id="3.40.50.620:FF:000057">
    <property type="entry name" value="tRNA-specific 2-thiouridylase MnmA"/>
    <property type="match status" value="1"/>
</dbReference>
<keyword evidence="13" id="KW-0489">Methyltransferase</keyword>
<dbReference type="Pfam" id="PF20259">
    <property type="entry name" value="tRNA_Me_trans_M"/>
    <property type="match status" value="1"/>
</dbReference>
<feature type="site" description="Interaction with tRNA" evidence="10">
    <location>
        <position position="126"/>
    </location>
</feature>
<dbReference type="NCBIfam" id="TIGR00420">
    <property type="entry name" value="trmU"/>
    <property type="match status" value="1"/>
</dbReference>
<feature type="active site" description="Nucleophile" evidence="10">
    <location>
        <position position="101"/>
    </location>
</feature>
<keyword evidence="2 10" id="KW-0820">tRNA-binding</keyword>
<keyword evidence="7 10" id="KW-0694">RNA-binding</keyword>
<dbReference type="OrthoDB" id="9800696at2"/>
<dbReference type="Gene3D" id="3.40.50.620">
    <property type="entry name" value="HUPs"/>
    <property type="match status" value="1"/>
</dbReference>
<accession>F8DZ67</accession>
<dbReference type="RefSeq" id="WP_013888763.1">
    <property type="nucleotide sequence ID" value="NC_015673.1"/>
</dbReference>
<dbReference type="PANTHER" id="PTHR11933:SF5">
    <property type="entry name" value="MITOCHONDRIAL TRNA-SPECIFIC 2-THIOURIDYLASE 1"/>
    <property type="match status" value="1"/>
</dbReference>
<dbReference type="InterPro" id="IPR046884">
    <property type="entry name" value="MnmA-like_central"/>
</dbReference>
<dbReference type="KEGG" id="crd:CRES_1398"/>
<feature type="active site" description="Cysteine persulfide intermediate" evidence="10">
    <location>
        <position position="193"/>
    </location>
</feature>
<dbReference type="InterPro" id="IPR023382">
    <property type="entry name" value="MnmA-like_central_sf"/>
</dbReference>
<dbReference type="Pfam" id="PF20258">
    <property type="entry name" value="tRNA_Me_trans_C"/>
    <property type="match status" value="1"/>
</dbReference>
<comment type="caution">
    <text evidence="10">Lacks conserved residue(s) required for the propagation of feature annotation.</text>
</comment>
<name>F8DZ67_CORRG</name>
<evidence type="ECO:0000313" key="14">
    <source>
        <dbReference type="Proteomes" id="UP000000492"/>
    </source>
</evidence>
<keyword evidence="3 10" id="KW-0808">Transferase</keyword>
<evidence type="ECO:0000259" key="11">
    <source>
        <dbReference type="Pfam" id="PF20258"/>
    </source>
</evidence>
<comment type="catalytic activity">
    <reaction evidence="9 10">
        <text>S-sulfanyl-L-cysteinyl-[protein] + uridine(34) in tRNA + AH2 + ATP = 2-thiouridine(34) in tRNA + L-cysteinyl-[protein] + A + AMP + diphosphate + H(+)</text>
        <dbReference type="Rhea" id="RHEA:47032"/>
        <dbReference type="Rhea" id="RHEA-COMP:10131"/>
        <dbReference type="Rhea" id="RHEA-COMP:11726"/>
        <dbReference type="Rhea" id="RHEA-COMP:11727"/>
        <dbReference type="Rhea" id="RHEA-COMP:11728"/>
        <dbReference type="ChEBI" id="CHEBI:13193"/>
        <dbReference type="ChEBI" id="CHEBI:15378"/>
        <dbReference type="ChEBI" id="CHEBI:17499"/>
        <dbReference type="ChEBI" id="CHEBI:29950"/>
        <dbReference type="ChEBI" id="CHEBI:30616"/>
        <dbReference type="ChEBI" id="CHEBI:33019"/>
        <dbReference type="ChEBI" id="CHEBI:61963"/>
        <dbReference type="ChEBI" id="CHEBI:65315"/>
        <dbReference type="ChEBI" id="CHEBI:87170"/>
        <dbReference type="ChEBI" id="CHEBI:456215"/>
        <dbReference type="EC" id="2.8.1.13"/>
    </reaction>
</comment>
<evidence type="ECO:0000256" key="8">
    <source>
        <dbReference type="ARBA" id="ARBA00023157"/>
    </source>
</evidence>
<proteinExistence type="inferred from homology"/>
<dbReference type="NCBIfam" id="NF001138">
    <property type="entry name" value="PRK00143.1"/>
    <property type="match status" value="1"/>
</dbReference>
<evidence type="ECO:0000256" key="2">
    <source>
        <dbReference type="ARBA" id="ARBA00022555"/>
    </source>
</evidence>
<evidence type="ECO:0000259" key="12">
    <source>
        <dbReference type="Pfam" id="PF20259"/>
    </source>
</evidence>
<dbReference type="EMBL" id="CP002857">
    <property type="protein sequence ID" value="AEI09753.1"/>
    <property type="molecule type" value="Genomic_DNA"/>
</dbReference>
<dbReference type="GO" id="GO:0002143">
    <property type="term" value="P:tRNA wobble position uridine thiolation"/>
    <property type="evidence" value="ECO:0007669"/>
    <property type="project" value="TreeGrafter"/>
</dbReference>